<proteinExistence type="predicted"/>
<evidence type="ECO:0000313" key="3">
    <source>
        <dbReference type="RefSeq" id="XP_009761257.1"/>
    </source>
</evidence>
<feature type="compositionally biased region" description="Polar residues" evidence="1">
    <location>
        <begin position="8"/>
        <end position="23"/>
    </location>
</feature>
<reference evidence="2" key="1">
    <citation type="journal article" date="2013" name="Genome Biol.">
        <title>Reference genomes and transcriptomes of Nicotiana sylvestris and Nicotiana tomentosiformis.</title>
        <authorList>
            <person name="Sierro N."/>
            <person name="Battey J.N."/>
            <person name="Ouadi S."/>
            <person name="Bovet L."/>
            <person name="Goepfert S."/>
            <person name="Bakaher N."/>
            <person name="Peitsch M.C."/>
            <person name="Ivanov N.V."/>
        </authorList>
    </citation>
    <scope>NUCLEOTIDE SEQUENCE [LARGE SCALE GENOMIC DNA]</scope>
</reference>
<dbReference type="AlphaFoldDB" id="A0A1U7UZ15"/>
<protein>
    <submittedName>
        <fullName evidence="3">Uncharacterized protein LOC104213453</fullName>
    </submittedName>
</protein>
<organism evidence="2 3">
    <name type="scientific">Nicotiana sylvestris</name>
    <name type="common">Wood tobacco</name>
    <name type="synonym">South American tobacco</name>
    <dbReference type="NCBI Taxonomy" id="4096"/>
    <lineage>
        <taxon>Eukaryota</taxon>
        <taxon>Viridiplantae</taxon>
        <taxon>Streptophyta</taxon>
        <taxon>Embryophyta</taxon>
        <taxon>Tracheophyta</taxon>
        <taxon>Spermatophyta</taxon>
        <taxon>Magnoliopsida</taxon>
        <taxon>eudicotyledons</taxon>
        <taxon>Gunneridae</taxon>
        <taxon>Pentapetalae</taxon>
        <taxon>asterids</taxon>
        <taxon>lamiids</taxon>
        <taxon>Solanales</taxon>
        <taxon>Solanaceae</taxon>
        <taxon>Nicotianoideae</taxon>
        <taxon>Nicotianeae</taxon>
        <taxon>Nicotiana</taxon>
    </lineage>
</organism>
<accession>A0A1U7UZ15</accession>
<evidence type="ECO:0000313" key="2">
    <source>
        <dbReference type="Proteomes" id="UP000189701"/>
    </source>
</evidence>
<keyword evidence="2" id="KW-1185">Reference proteome</keyword>
<dbReference type="RefSeq" id="XP_009761257.1">
    <property type="nucleotide sequence ID" value="XM_009762955.1"/>
</dbReference>
<dbReference type="Proteomes" id="UP000189701">
    <property type="component" value="Unplaced"/>
</dbReference>
<gene>
    <name evidence="3" type="primary">LOC104213453</name>
</gene>
<sequence length="263" mass="29058">MQFVLAESRNTSSHTPVLSESGGQTATLSAEVRICSMFHLMDESFPCEKETTLLIRRLVEASATPKRAITVDVEAACPSAVGTAPPLDVVAEDRPLEIMEVAMERDIPGAAKAGSSSAGGRRKMVIVEDDGSGSDIDPEDVRAFEERFTRVEVRTERSTRNTAIHLCFNLLVNSECLFLALAPLCAESENRTLQTLKDANLSLAIFGMALQTLILEIESTLRKEKRTTLYIRWSQNTESDVLNTWPWFACLVRMLCSQLSVMI</sequence>
<reference evidence="3" key="2">
    <citation type="submission" date="2025-08" db="UniProtKB">
        <authorList>
            <consortium name="RefSeq"/>
        </authorList>
    </citation>
    <scope>IDENTIFICATION</scope>
    <source>
        <tissue evidence="3">Leaf</tissue>
    </source>
</reference>
<feature type="region of interest" description="Disordered" evidence="1">
    <location>
        <begin position="1"/>
        <end position="23"/>
    </location>
</feature>
<evidence type="ECO:0000256" key="1">
    <source>
        <dbReference type="SAM" id="MobiDB-lite"/>
    </source>
</evidence>
<name>A0A1U7UZ15_NICSY</name>